<dbReference type="KEGG" id="dmm:dnm_010070"/>
<organism evidence="1 2">
    <name type="scientific">Desulfonema magnum</name>
    <dbReference type="NCBI Taxonomy" id="45655"/>
    <lineage>
        <taxon>Bacteria</taxon>
        <taxon>Pseudomonadati</taxon>
        <taxon>Thermodesulfobacteriota</taxon>
        <taxon>Desulfobacteria</taxon>
        <taxon>Desulfobacterales</taxon>
        <taxon>Desulfococcaceae</taxon>
        <taxon>Desulfonema</taxon>
    </lineage>
</organism>
<reference evidence="1" key="1">
    <citation type="journal article" date="2021" name="Microb. Physiol.">
        <title>Proteogenomic Insights into the Physiology of Marine, Sulfate-Reducing, Filamentous Desulfonema limicola and Desulfonema magnum.</title>
        <authorList>
            <person name="Schnaars V."/>
            <person name="Wohlbrand L."/>
            <person name="Scheve S."/>
            <person name="Hinrichs C."/>
            <person name="Reinhardt R."/>
            <person name="Rabus R."/>
        </authorList>
    </citation>
    <scope>NUCLEOTIDE SEQUENCE</scope>
    <source>
        <strain evidence="1">4be13</strain>
    </source>
</reference>
<sequence>MFRYNSEWLFMKICFLCSDKHDLNCWQSFFDTIIYSVLKKMSS</sequence>
<dbReference type="AlphaFoldDB" id="A0A975GLN5"/>
<dbReference type="EMBL" id="CP061800">
    <property type="protein sequence ID" value="QTA85003.1"/>
    <property type="molecule type" value="Genomic_DNA"/>
</dbReference>
<name>A0A975GLN5_9BACT</name>
<keyword evidence="2" id="KW-1185">Reference proteome</keyword>
<gene>
    <name evidence="1" type="ORF">dnm_010070</name>
</gene>
<dbReference type="Proteomes" id="UP000663722">
    <property type="component" value="Chromosome"/>
</dbReference>
<proteinExistence type="predicted"/>
<accession>A0A975GLN5</accession>
<protein>
    <submittedName>
        <fullName evidence="1">Uncharacterized protein</fullName>
    </submittedName>
</protein>
<evidence type="ECO:0000313" key="2">
    <source>
        <dbReference type="Proteomes" id="UP000663722"/>
    </source>
</evidence>
<evidence type="ECO:0000313" key="1">
    <source>
        <dbReference type="EMBL" id="QTA85003.1"/>
    </source>
</evidence>